<dbReference type="Proteomes" id="UP000269396">
    <property type="component" value="Unassembled WGS sequence"/>
</dbReference>
<accession>A0A183NMA6</accession>
<evidence type="ECO:0000313" key="2">
    <source>
        <dbReference type="EMBL" id="VDO93432.1"/>
    </source>
</evidence>
<gene>
    <name evidence="2" type="ORF">SMTD_LOCUS3242</name>
</gene>
<name>A0A183NMA6_9TREM</name>
<protein>
    <submittedName>
        <fullName evidence="2">Uncharacterized protein</fullName>
    </submittedName>
</protein>
<dbReference type="Pfam" id="PF00995">
    <property type="entry name" value="Sec1"/>
    <property type="match status" value="1"/>
</dbReference>
<sequence length="143" mass="15701">MERKRCLDMHTNIATCLANVIKDRQIHSFAEEEDHLLAKNNPSTEQSLIELISSPSIGTPEDKLRLLIIAALAGTSRTGTNTSNSSSNMIASGSGSALNNFNSNTSGIDFCLSDTEVDRLKTLLQNSYPNLDMSPVNYIQHFR</sequence>
<comment type="similarity">
    <text evidence="1">Belongs to the STXBP/unc-18/SEC1 family.</text>
</comment>
<dbReference type="InterPro" id="IPR001619">
    <property type="entry name" value="Sec1-like"/>
</dbReference>
<dbReference type="AlphaFoldDB" id="A0A183NMA6"/>
<dbReference type="STRING" id="31246.A0A183NMA6"/>
<dbReference type="SUPFAM" id="SSF56815">
    <property type="entry name" value="Sec1/munc18-like (SM) proteins"/>
    <property type="match status" value="1"/>
</dbReference>
<dbReference type="InterPro" id="IPR036045">
    <property type="entry name" value="Sec1-like_sf"/>
</dbReference>
<evidence type="ECO:0000313" key="3">
    <source>
        <dbReference type="Proteomes" id="UP000269396"/>
    </source>
</evidence>
<reference evidence="2 3" key="1">
    <citation type="submission" date="2018-11" db="EMBL/GenBank/DDBJ databases">
        <authorList>
            <consortium name="Pathogen Informatics"/>
        </authorList>
    </citation>
    <scope>NUCLEOTIDE SEQUENCE [LARGE SCALE GENOMIC DNA]</scope>
    <source>
        <strain>Denwood</strain>
        <strain evidence="3">Zambia</strain>
    </source>
</reference>
<evidence type="ECO:0000256" key="1">
    <source>
        <dbReference type="ARBA" id="ARBA00009884"/>
    </source>
</evidence>
<dbReference type="EMBL" id="UZAL01005522">
    <property type="protein sequence ID" value="VDO93432.1"/>
    <property type="molecule type" value="Genomic_DNA"/>
</dbReference>
<dbReference type="GO" id="GO:0016192">
    <property type="term" value="P:vesicle-mediated transport"/>
    <property type="evidence" value="ECO:0007669"/>
    <property type="project" value="InterPro"/>
</dbReference>
<proteinExistence type="inferred from homology"/>
<dbReference type="Gene3D" id="1.25.40.60">
    <property type="match status" value="1"/>
</dbReference>
<organism evidence="2 3">
    <name type="scientific">Schistosoma mattheei</name>
    <dbReference type="NCBI Taxonomy" id="31246"/>
    <lineage>
        <taxon>Eukaryota</taxon>
        <taxon>Metazoa</taxon>
        <taxon>Spiralia</taxon>
        <taxon>Lophotrochozoa</taxon>
        <taxon>Platyhelminthes</taxon>
        <taxon>Trematoda</taxon>
        <taxon>Digenea</taxon>
        <taxon>Strigeidida</taxon>
        <taxon>Schistosomatoidea</taxon>
        <taxon>Schistosomatidae</taxon>
        <taxon>Schistosoma</taxon>
    </lineage>
</organism>
<keyword evidence="3" id="KW-1185">Reference proteome</keyword>